<proteinExistence type="predicted"/>
<dbReference type="EMBL" id="JGVR01000091">
    <property type="protein sequence ID" value="KEZ11951.1"/>
    <property type="molecule type" value="Genomic_DNA"/>
</dbReference>
<evidence type="ECO:0000313" key="2">
    <source>
        <dbReference type="Proteomes" id="UP000028534"/>
    </source>
</evidence>
<dbReference type="PATRIC" id="fig|13690.10.peg.5547"/>
<dbReference type="RefSeq" id="WP_037523550.1">
    <property type="nucleotide sequence ID" value="NZ_JGVR01000091.1"/>
</dbReference>
<evidence type="ECO:0000313" key="1">
    <source>
        <dbReference type="EMBL" id="KEZ11951.1"/>
    </source>
</evidence>
<sequence>MIAAFLKTVARTLDLAVEKRMSHRSRHLLGSAIALSHAAAPIMMMTQKQSCQTSERYITVTRRIVLNQVSQ</sequence>
<gene>
    <name evidence="1" type="ORF">CP98_05336</name>
</gene>
<dbReference type="Proteomes" id="UP000028534">
    <property type="component" value="Unassembled WGS sequence"/>
</dbReference>
<comment type="caution">
    <text evidence="1">The sequence shown here is derived from an EMBL/GenBank/DDBJ whole genome shotgun (WGS) entry which is preliminary data.</text>
</comment>
<organism evidence="1 2">
    <name type="scientific">Sphingobium yanoikuyae</name>
    <name type="common">Sphingomonas yanoikuyae</name>
    <dbReference type="NCBI Taxonomy" id="13690"/>
    <lineage>
        <taxon>Bacteria</taxon>
        <taxon>Pseudomonadati</taxon>
        <taxon>Pseudomonadota</taxon>
        <taxon>Alphaproteobacteria</taxon>
        <taxon>Sphingomonadales</taxon>
        <taxon>Sphingomonadaceae</taxon>
        <taxon>Sphingobium</taxon>
    </lineage>
</organism>
<name>A0A084E1V9_SPHYA</name>
<accession>A0A084E1V9</accession>
<reference evidence="1 2" key="1">
    <citation type="submission" date="2014-03" db="EMBL/GenBank/DDBJ databases">
        <title>Genome sequence of Sphingobium yanoikuyae B1.</title>
        <authorList>
            <person name="Gan H.M."/>
            <person name="Gan H.Y."/>
            <person name="Savka M.A."/>
        </authorList>
    </citation>
    <scope>NUCLEOTIDE SEQUENCE [LARGE SCALE GENOMIC DNA]</scope>
    <source>
        <strain evidence="1 2">B1</strain>
    </source>
</reference>
<dbReference type="AlphaFoldDB" id="A0A084E1V9"/>
<protein>
    <submittedName>
        <fullName evidence="1">Uncharacterized protein</fullName>
    </submittedName>
</protein>